<dbReference type="KEGG" id="acp:A2cp1_4304"/>
<evidence type="ECO:0000313" key="8">
    <source>
        <dbReference type="EMBL" id="ACL67621.1"/>
    </source>
</evidence>
<dbReference type="GO" id="GO:0005886">
    <property type="term" value="C:plasma membrane"/>
    <property type="evidence" value="ECO:0007669"/>
    <property type="project" value="UniProtKB-SubCell"/>
</dbReference>
<protein>
    <submittedName>
        <fullName evidence="8">DoxX family protein</fullName>
    </submittedName>
</protein>
<evidence type="ECO:0000256" key="7">
    <source>
        <dbReference type="SAM" id="Phobius"/>
    </source>
</evidence>
<keyword evidence="6 7" id="KW-0472">Membrane</keyword>
<comment type="similarity">
    <text evidence="2">Belongs to the DoxX family.</text>
</comment>
<dbReference type="EMBL" id="CP001359">
    <property type="protein sequence ID" value="ACL67621.1"/>
    <property type="molecule type" value="Genomic_DNA"/>
</dbReference>
<sequence>MRRADGLWRRRAGAVADLPARLALGSSMLYHGLSKLRGDGPAQTARMFEGLGLRPGRALAMATGLAETFAGAAAILGIATAPAALAVIVTQAVAIRKVHAPNGFNVVKGGMEFNLALVAMALALLAEGPRTVSAHHAARRLARRHGLPALLAAGRPGRVERALAVLG</sequence>
<evidence type="ECO:0000313" key="9">
    <source>
        <dbReference type="Proteomes" id="UP000007089"/>
    </source>
</evidence>
<dbReference type="AlphaFoldDB" id="B8JBL3"/>
<proteinExistence type="inferred from homology"/>
<evidence type="ECO:0000256" key="2">
    <source>
        <dbReference type="ARBA" id="ARBA00006679"/>
    </source>
</evidence>
<feature type="transmembrane region" description="Helical" evidence="7">
    <location>
        <begin position="106"/>
        <end position="126"/>
    </location>
</feature>
<dbReference type="Proteomes" id="UP000007089">
    <property type="component" value="Chromosome"/>
</dbReference>
<reference evidence="8" key="1">
    <citation type="submission" date="2009-01" db="EMBL/GenBank/DDBJ databases">
        <title>Complete sequence of Anaeromyxobacter dehalogenans 2CP-1.</title>
        <authorList>
            <consortium name="US DOE Joint Genome Institute"/>
            <person name="Lucas S."/>
            <person name="Copeland A."/>
            <person name="Lapidus A."/>
            <person name="Glavina del Rio T."/>
            <person name="Dalin E."/>
            <person name="Tice H."/>
            <person name="Bruce D."/>
            <person name="Goodwin L."/>
            <person name="Pitluck S."/>
            <person name="Saunders E."/>
            <person name="Brettin T."/>
            <person name="Detter J.C."/>
            <person name="Han C."/>
            <person name="Larimer F."/>
            <person name="Land M."/>
            <person name="Hauser L."/>
            <person name="Kyrpides N."/>
            <person name="Ovchinnikova G."/>
            <person name="Beliaev A.S."/>
            <person name="Richardson P."/>
        </authorList>
    </citation>
    <scope>NUCLEOTIDE SEQUENCE</scope>
    <source>
        <strain evidence="8">2CP-1</strain>
    </source>
</reference>
<evidence type="ECO:0000256" key="1">
    <source>
        <dbReference type="ARBA" id="ARBA00004651"/>
    </source>
</evidence>
<keyword evidence="9" id="KW-1185">Reference proteome</keyword>
<evidence type="ECO:0000256" key="4">
    <source>
        <dbReference type="ARBA" id="ARBA00022692"/>
    </source>
</evidence>
<accession>B8JBL3</accession>
<dbReference type="InterPro" id="IPR051907">
    <property type="entry name" value="DoxX-like_oxidoreductase"/>
</dbReference>
<dbReference type="PANTHER" id="PTHR33452">
    <property type="entry name" value="OXIDOREDUCTASE CATD-RELATED"/>
    <property type="match status" value="1"/>
</dbReference>
<comment type="subcellular location">
    <subcellularLocation>
        <location evidence="1">Cell membrane</location>
        <topology evidence="1">Multi-pass membrane protein</topology>
    </subcellularLocation>
</comment>
<feature type="transmembrane region" description="Helical" evidence="7">
    <location>
        <begin position="69"/>
        <end position="94"/>
    </location>
</feature>
<keyword evidence="4 7" id="KW-0812">Transmembrane</keyword>
<keyword evidence="3" id="KW-1003">Cell membrane</keyword>
<gene>
    <name evidence="8" type="ordered locus">A2cp1_4304</name>
</gene>
<dbReference type="PANTHER" id="PTHR33452:SF1">
    <property type="entry name" value="INNER MEMBRANE PROTEIN YPHA-RELATED"/>
    <property type="match status" value="1"/>
</dbReference>
<evidence type="ECO:0000256" key="3">
    <source>
        <dbReference type="ARBA" id="ARBA00022475"/>
    </source>
</evidence>
<dbReference type="Pfam" id="PF07681">
    <property type="entry name" value="DoxX"/>
    <property type="match status" value="1"/>
</dbReference>
<evidence type="ECO:0000256" key="6">
    <source>
        <dbReference type="ARBA" id="ARBA00023136"/>
    </source>
</evidence>
<name>B8JBL3_ANAD2</name>
<keyword evidence="5 7" id="KW-1133">Transmembrane helix</keyword>
<dbReference type="InterPro" id="IPR032808">
    <property type="entry name" value="DoxX"/>
</dbReference>
<organism evidence="8 9">
    <name type="scientific">Anaeromyxobacter dehalogenans (strain ATCC BAA-258 / DSM 21875 / 2CP-1)</name>
    <dbReference type="NCBI Taxonomy" id="455488"/>
    <lineage>
        <taxon>Bacteria</taxon>
        <taxon>Pseudomonadati</taxon>
        <taxon>Myxococcota</taxon>
        <taxon>Myxococcia</taxon>
        <taxon>Myxococcales</taxon>
        <taxon>Cystobacterineae</taxon>
        <taxon>Anaeromyxobacteraceae</taxon>
        <taxon>Anaeromyxobacter</taxon>
    </lineage>
</organism>
<evidence type="ECO:0000256" key="5">
    <source>
        <dbReference type="ARBA" id="ARBA00022989"/>
    </source>
</evidence>
<dbReference type="HOGENOM" id="CLU_058421_3_4_7"/>